<name>A0ABX8ZCF8_9SPHN</name>
<feature type="compositionally biased region" description="Basic residues" evidence="1">
    <location>
        <begin position="1"/>
        <end position="10"/>
    </location>
</feature>
<organism evidence="2 3">
    <name type="scientific">Qipengyuania psychrotolerans</name>
    <dbReference type="NCBI Taxonomy" id="2867238"/>
    <lineage>
        <taxon>Bacteria</taxon>
        <taxon>Pseudomonadati</taxon>
        <taxon>Pseudomonadota</taxon>
        <taxon>Alphaproteobacteria</taxon>
        <taxon>Sphingomonadales</taxon>
        <taxon>Erythrobacteraceae</taxon>
        <taxon>Qipengyuania</taxon>
    </lineage>
</organism>
<evidence type="ECO:0000313" key="3">
    <source>
        <dbReference type="Proteomes" id="UP000824280"/>
    </source>
</evidence>
<dbReference type="Proteomes" id="UP000824280">
    <property type="component" value="Chromosome"/>
</dbReference>
<reference evidence="2 3" key="1">
    <citation type="submission" date="2021-08" db="EMBL/GenBank/DDBJ databases">
        <title>Comparative Genomics Analysis of the Genus Qipengyuania Reveals Extensive Genetic Diversity and Metabolic Versatility, Including the Description of Fifteen Novel Species.</title>
        <authorList>
            <person name="Liu Y."/>
        </authorList>
    </citation>
    <scope>NUCLEOTIDE SEQUENCE [LARGE SCALE GENOMIC DNA]</scope>
    <source>
        <strain evidence="2 3">1XM2-8</strain>
    </source>
</reference>
<keyword evidence="3" id="KW-1185">Reference proteome</keyword>
<dbReference type="RefSeq" id="WP_221422223.1">
    <property type="nucleotide sequence ID" value="NZ_CP081297.1"/>
</dbReference>
<evidence type="ECO:0000256" key="1">
    <source>
        <dbReference type="SAM" id="MobiDB-lite"/>
    </source>
</evidence>
<protein>
    <submittedName>
        <fullName evidence="2">Uncharacterized protein</fullName>
    </submittedName>
</protein>
<gene>
    <name evidence="2" type="ORF">K3166_10735</name>
</gene>
<accession>A0ABX8ZCF8</accession>
<feature type="region of interest" description="Disordered" evidence="1">
    <location>
        <begin position="1"/>
        <end position="30"/>
    </location>
</feature>
<dbReference type="EMBL" id="CP081297">
    <property type="protein sequence ID" value="QZD86680.1"/>
    <property type="molecule type" value="Genomic_DNA"/>
</dbReference>
<proteinExistence type="predicted"/>
<sequence>MRGRPRRYIKPRPDRQQQTYVDPNKPGSPDYAFRHQQVSREIMPGMKRIDIGAPD</sequence>
<evidence type="ECO:0000313" key="2">
    <source>
        <dbReference type="EMBL" id="QZD86680.1"/>
    </source>
</evidence>